<proteinExistence type="predicted"/>
<reference evidence="2 3" key="1">
    <citation type="submission" date="2024-01" db="EMBL/GenBank/DDBJ databases">
        <title>The complete chloroplast genome sequence of Lithospermum erythrorhizon: insights into the phylogenetic relationship among Boraginaceae species and the maternal lineages of purple gromwells.</title>
        <authorList>
            <person name="Okada T."/>
            <person name="Watanabe K."/>
        </authorList>
    </citation>
    <scope>NUCLEOTIDE SEQUENCE [LARGE SCALE GENOMIC DNA]</scope>
</reference>
<protein>
    <submittedName>
        <fullName evidence="2">Uncharacterized protein</fullName>
    </submittedName>
</protein>
<evidence type="ECO:0000313" key="3">
    <source>
        <dbReference type="Proteomes" id="UP001454036"/>
    </source>
</evidence>
<dbReference type="Proteomes" id="UP001454036">
    <property type="component" value="Unassembled WGS sequence"/>
</dbReference>
<feature type="compositionally biased region" description="Low complexity" evidence="1">
    <location>
        <begin position="484"/>
        <end position="496"/>
    </location>
</feature>
<gene>
    <name evidence="2" type="ORF">LIER_19071</name>
</gene>
<accession>A0AAV3QLS5</accession>
<organism evidence="2 3">
    <name type="scientific">Lithospermum erythrorhizon</name>
    <name type="common">Purple gromwell</name>
    <name type="synonym">Lithospermum officinale var. erythrorhizon</name>
    <dbReference type="NCBI Taxonomy" id="34254"/>
    <lineage>
        <taxon>Eukaryota</taxon>
        <taxon>Viridiplantae</taxon>
        <taxon>Streptophyta</taxon>
        <taxon>Embryophyta</taxon>
        <taxon>Tracheophyta</taxon>
        <taxon>Spermatophyta</taxon>
        <taxon>Magnoliopsida</taxon>
        <taxon>eudicotyledons</taxon>
        <taxon>Gunneridae</taxon>
        <taxon>Pentapetalae</taxon>
        <taxon>asterids</taxon>
        <taxon>lamiids</taxon>
        <taxon>Boraginales</taxon>
        <taxon>Boraginaceae</taxon>
        <taxon>Boraginoideae</taxon>
        <taxon>Lithospermeae</taxon>
        <taxon>Lithospermum</taxon>
    </lineage>
</organism>
<name>A0AAV3QLS5_LITER</name>
<sequence length="517" mass="56979">MVKTRGGSLGISKRGDNNQKTQSPQPIGVNEKGEHIPLQSIPHQPNQQIEVLANKPDTMLLPSKETMVPEEKNLGFGDDAQVQHSGTHEGMRMYVPPTGDNLSKNPNPNSILTVRVVSTETLVSPIRKNKKGRNVDSQHVGVENIDGMGVNFERVDSSKKNQDDDDDVVLVSSTASRRRIRASAAALEKKRAVLGAGGDMGKSAEPMDLENLEELKGGSMPKKRKRVVISESSQGRDKDYFIVDDIEVSEKEVATCLATRKSKGKMKLNDDPNRINNRRIAKGVEDMDTEGIEFASKENGARWNFVYARNILAERYLSEASVENQTYMDILDESGMNALVGDIGPHWPSIIREFICNLSEDIVDPSSSMFHKVKLRGHVFNFNPGLINKHYRRQNDGVIGSTLKLNDIIKTLTSNVLTEWPIKGQLQASVLYLKYAVMHNVAIANWSQLPAIQIVVELKAKIQALQTTVPPTVNDPMDADNEGAPADVAKPVADPPTVNDPTSDVVEVLDETTQSHV</sequence>
<feature type="region of interest" description="Disordered" evidence="1">
    <location>
        <begin position="471"/>
        <end position="503"/>
    </location>
</feature>
<evidence type="ECO:0000313" key="2">
    <source>
        <dbReference type="EMBL" id="GAA0163122.1"/>
    </source>
</evidence>
<dbReference type="EMBL" id="BAABME010004662">
    <property type="protein sequence ID" value="GAA0163122.1"/>
    <property type="molecule type" value="Genomic_DNA"/>
</dbReference>
<feature type="region of interest" description="Disordered" evidence="1">
    <location>
        <begin position="1"/>
        <end position="39"/>
    </location>
</feature>
<evidence type="ECO:0000256" key="1">
    <source>
        <dbReference type="SAM" id="MobiDB-lite"/>
    </source>
</evidence>
<comment type="caution">
    <text evidence="2">The sequence shown here is derived from an EMBL/GenBank/DDBJ whole genome shotgun (WGS) entry which is preliminary data.</text>
</comment>
<keyword evidence="3" id="KW-1185">Reference proteome</keyword>
<dbReference type="AlphaFoldDB" id="A0AAV3QLS5"/>